<dbReference type="PANTHER" id="PTHR13170:SF16">
    <property type="entry name" value="PROTEIN O-GLCNACASE"/>
    <property type="match status" value="1"/>
</dbReference>
<evidence type="ECO:0000256" key="2">
    <source>
        <dbReference type="ARBA" id="ARBA00023295"/>
    </source>
</evidence>
<dbReference type="InterPro" id="IPR048433">
    <property type="entry name" value="YNCE-like_beta-prop"/>
</dbReference>
<sequence>MASITSPLPRPAHPHRPPTPRRAARAAGPRHLRWALLLALSLSLPSLPSAAATPSAPSAPSAPKSPAIPEVWPTPRHIEGGGRQLIVPERVVEVLGPDTDPAARRVVETALRAAGADRIVTVPAGERPPAAGLTVFVGGPGENPATKGALRRLGVRSPAGLPAEGYVLASGRHAGRALLALSGTDTTGTFYAAQTLRQLLTGTRLPAVTVRDWPTAKLRGVIEGFYGTPWTHAERLSQLDFYGRTKQNVYVYSPKDDPYLRERWRDEYPAAQLGRLRELVDRAAADHVRFTYALSPGLSVCYSSADDITALVRKFASLYDIGVRSFAIPLDDISYTKWNCAADKERFGSGGRAAGAAQAHLLNRVWEKFSAGRAGLDPLEMVPTEYSDLADTPYKTALRDQLDPDVVVEWTGVGVIAPTITAAQVRQAREVYGHPILVWDNYPVNDYVTSRLLLGPYAGREAGVARASVGVTANPMVQAEASKLALFTSAACLWNPDSYEPRAAFLASVRDLARSAETGKAGSGEAGSGEPKAAKWLRILAENNYSSQLDATESPTLTRLVAAFRKAYEADSDLDRAAAALRSYFTDMAATPAKLRAHLANPGFLTETSPWLDKLGSYGGAGLTAVDLLLAGKRGDTEAVSTYWNRLRGERKALDAVPQQVSPGVMDQFLYTAMLQHAPDPGIDASFAPGSLSLEPGASEAVTLRFSSAETRTVTWKLDVPDGVTASPAGGTVTVPAGSGASADVTLTGVTEGVHSVVVSGSGVLDRAMPVRVTDGDGTPRALTANFSGASVSSIDLSSGRSTDIAVGDNPGEVVVSADGRTAYAANQGSDTVSVIDVARGEVTATVAVGRVPAGLALTPDGGTLWVANYTDGTVQPVDTGTLKAGSAVTVGSGPENMAITPDGRTLYVANIHDNTVTPVGLATRKAGPAIPVGPRPFDVVAAPDGKRVYVSNSGGSTVTPIDTATDDTEPTLLVSGQAYGLGLSPDGRTLWVSPSTGDSVTPVDTVTGAPGAKVTVGRSAFDVGLDWDGRTAYVTTADGNRLVPVDTASGTAGAPLPTGAYPLAVALTPVPVS</sequence>
<dbReference type="Gene3D" id="2.130.10.10">
    <property type="entry name" value="YVTN repeat-like/Quinoprotein amine dehydrogenase"/>
    <property type="match status" value="2"/>
</dbReference>
<evidence type="ECO:0000313" key="6">
    <source>
        <dbReference type="EMBL" id="MDX3703768.1"/>
    </source>
</evidence>
<dbReference type="SUPFAM" id="SSF140657">
    <property type="entry name" value="Hyaluronidase post-catalytic domain-like"/>
    <property type="match status" value="1"/>
</dbReference>
<dbReference type="Gene3D" id="3.20.20.80">
    <property type="entry name" value="Glycosidases"/>
    <property type="match status" value="1"/>
</dbReference>
<evidence type="ECO:0000313" key="7">
    <source>
        <dbReference type="Proteomes" id="UP001271274"/>
    </source>
</evidence>
<dbReference type="PROSITE" id="PS52009">
    <property type="entry name" value="GH84"/>
    <property type="match status" value="1"/>
</dbReference>
<dbReference type="Pfam" id="PF02838">
    <property type="entry name" value="Glyco_hydro_20b"/>
    <property type="match status" value="1"/>
</dbReference>
<dbReference type="RefSeq" id="WP_319062960.1">
    <property type="nucleotide sequence ID" value="NZ_JARAYT010000013.1"/>
</dbReference>
<dbReference type="Gene3D" id="3.30.379.10">
    <property type="entry name" value="Chitobiase/beta-hexosaminidase domain 2-like"/>
    <property type="match status" value="1"/>
</dbReference>
<dbReference type="InterPro" id="IPR017853">
    <property type="entry name" value="GH"/>
</dbReference>
<dbReference type="InterPro" id="IPR011964">
    <property type="entry name" value="YVTN_b-propeller_repeat"/>
</dbReference>
<gene>
    <name evidence="6" type="ORF">PV662_29230</name>
</gene>
<feature type="domain" description="GH84" evidence="5">
    <location>
        <begin position="217"/>
        <end position="497"/>
    </location>
</feature>
<feature type="active site" description="Proton donor" evidence="3">
    <location>
        <position position="332"/>
    </location>
</feature>
<comment type="caution">
    <text evidence="6">The sequence shown here is derived from an EMBL/GenBank/DDBJ whole genome shotgun (WGS) entry which is preliminary data.</text>
</comment>
<evidence type="ECO:0000256" key="4">
    <source>
        <dbReference type="SAM" id="MobiDB-lite"/>
    </source>
</evidence>
<dbReference type="Pfam" id="PF10282">
    <property type="entry name" value="Lactonase"/>
    <property type="match status" value="1"/>
</dbReference>
<feature type="compositionally biased region" description="Low complexity" evidence="4">
    <location>
        <begin position="48"/>
        <end position="67"/>
    </location>
</feature>
<keyword evidence="7" id="KW-1185">Reference proteome</keyword>
<proteinExistence type="inferred from homology"/>
<dbReference type="EMBL" id="JARAYU010000012">
    <property type="protein sequence ID" value="MDX3703768.1"/>
    <property type="molecule type" value="Genomic_DNA"/>
</dbReference>
<dbReference type="Gene3D" id="1.20.58.460">
    <property type="entry name" value="Hyaluronidase post-catalytic domain-like"/>
    <property type="match status" value="1"/>
</dbReference>
<dbReference type="InterPro" id="IPR049019">
    <property type="entry name" value="NagJ-like_helical"/>
</dbReference>
<feature type="region of interest" description="Disordered" evidence="4">
    <location>
        <begin position="48"/>
        <end position="70"/>
    </location>
</feature>
<organism evidence="6 7">
    <name type="scientific">Streptomyces europaeiscabiei</name>
    <dbReference type="NCBI Taxonomy" id="146819"/>
    <lineage>
        <taxon>Bacteria</taxon>
        <taxon>Bacillati</taxon>
        <taxon>Actinomycetota</taxon>
        <taxon>Actinomycetes</taxon>
        <taxon>Kitasatosporales</taxon>
        <taxon>Streptomycetaceae</taxon>
        <taxon>Streptomyces</taxon>
    </lineage>
</organism>
<evidence type="ECO:0000259" key="5">
    <source>
        <dbReference type="PROSITE" id="PS52009"/>
    </source>
</evidence>
<dbReference type="NCBIfam" id="TIGR02276">
    <property type="entry name" value="beta_rpt_yvtn"/>
    <property type="match status" value="1"/>
</dbReference>
<comment type="similarity">
    <text evidence="3">Belongs to the glycosyl hydrolase 84 family.</text>
</comment>
<reference evidence="6 7" key="1">
    <citation type="journal article" date="2023" name="Microb. Genom.">
        <title>Mesoterricola silvestris gen. nov., sp. nov., Mesoterricola sediminis sp. nov., Geothrix oryzae sp. nov., Geothrix edaphica sp. nov., Geothrix rubra sp. nov., and Geothrix limicola sp. nov., six novel members of Acidobacteriota isolated from soils.</title>
        <authorList>
            <person name="Weisberg A.J."/>
            <person name="Pearce E."/>
            <person name="Kramer C.G."/>
            <person name="Chang J.H."/>
            <person name="Clarke C.R."/>
        </authorList>
    </citation>
    <scope>NUCLEOTIDE SEQUENCE [LARGE SCALE GENOMIC DNA]</scope>
    <source>
        <strain evidence="6 7">ID09-01A</strain>
    </source>
</reference>
<dbReference type="Pfam" id="PF21774">
    <property type="entry name" value="NagJ_C"/>
    <property type="match status" value="1"/>
</dbReference>
<feature type="compositionally biased region" description="Basic residues" evidence="4">
    <location>
        <begin position="12"/>
        <end position="27"/>
    </location>
</feature>
<evidence type="ECO:0000256" key="1">
    <source>
        <dbReference type="ARBA" id="ARBA00022801"/>
    </source>
</evidence>
<keyword evidence="2 3" id="KW-0326">Glycosidase</keyword>
<dbReference type="Pfam" id="PF21783">
    <property type="entry name" value="YNCE"/>
    <property type="match status" value="1"/>
</dbReference>
<feature type="region of interest" description="Disordered" evidence="4">
    <location>
        <begin position="1"/>
        <end position="27"/>
    </location>
</feature>
<dbReference type="SUPFAM" id="SSF51445">
    <property type="entry name" value="(Trans)glycosidases"/>
    <property type="match status" value="1"/>
</dbReference>
<dbReference type="InterPro" id="IPR015882">
    <property type="entry name" value="HEX_bac_N"/>
</dbReference>
<dbReference type="PANTHER" id="PTHR13170">
    <property type="entry name" value="O-GLCNACASE"/>
    <property type="match status" value="1"/>
</dbReference>
<evidence type="ECO:0000256" key="3">
    <source>
        <dbReference type="PROSITE-ProRule" id="PRU01353"/>
    </source>
</evidence>
<dbReference type="InterPro" id="IPR029018">
    <property type="entry name" value="Hex-like_dom2"/>
</dbReference>
<dbReference type="SUPFAM" id="SSF51004">
    <property type="entry name" value="C-terminal (heme d1) domain of cytochrome cd1-nitrite reductase"/>
    <property type="match status" value="1"/>
</dbReference>
<dbReference type="Proteomes" id="UP001271274">
    <property type="component" value="Unassembled WGS sequence"/>
</dbReference>
<protein>
    <submittedName>
        <fullName evidence="6">Beta-N-acetylglucosaminidase domain-containing protein</fullName>
    </submittedName>
</protein>
<dbReference type="InterPro" id="IPR011048">
    <property type="entry name" value="Haem_d1_sf"/>
</dbReference>
<dbReference type="InterPro" id="IPR019405">
    <property type="entry name" value="Lactonase_7-beta_prop"/>
</dbReference>
<accession>A0ABU4NNX2</accession>
<dbReference type="Pfam" id="PF07555">
    <property type="entry name" value="NAGidase"/>
    <property type="match status" value="1"/>
</dbReference>
<dbReference type="SUPFAM" id="SSF55545">
    <property type="entry name" value="beta-N-acetylhexosaminidase-like domain"/>
    <property type="match status" value="1"/>
</dbReference>
<name>A0ABU4NNX2_9ACTN</name>
<dbReference type="InterPro" id="IPR015943">
    <property type="entry name" value="WD40/YVTN_repeat-like_dom_sf"/>
</dbReference>
<dbReference type="InterPro" id="IPR051822">
    <property type="entry name" value="Glycosyl_Hydrolase_84"/>
</dbReference>
<dbReference type="InterPro" id="IPR011496">
    <property type="entry name" value="O-GlcNAcase_cat"/>
</dbReference>
<keyword evidence="1 3" id="KW-0378">Hydrolase</keyword>